<dbReference type="InterPro" id="IPR044925">
    <property type="entry name" value="His-Me_finger_sf"/>
</dbReference>
<dbReference type="Pfam" id="PF13392">
    <property type="entry name" value="HNH_3"/>
    <property type="match status" value="1"/>
</dbReference>
<dbReference type="SUPFAM" id="SSF54060">
    <property type="entry name" value="His-Me finger endonucleases"/>
    <property type="match status" value="1"/>
</dbReference>
<gene>
    <name evidence="2" type="ORF">SAMN05421870_107236</name>
</gene>
<evidence type="ECO:0000313" key="2">
    <source>
        <dbReference type="EMBL" id="SES03438.1"/>
    </source>
</evidence>
<organism evidence="2 3">
    <name type="scientific">Streptomyces qinglanensis</name>
    <dbReference type="NCBI Taxonomy" id="943816"/>
    <lineage>
        <taxon>Bacteria</taxon>
        <taxon>Bacillati</taxon>
        <taxon>Actinomycetota</taxon>
        <taxon>Actinomycetes</taxon>
        <taxon>Kitasatosporales</taxon>
        <taxon>Streptomycetaceae</taxon>
        <taxon>Streptomyces</taxon>
    </lineage>
</organism>
<sequence>MCELHYRRARTTGTTGDPHLNNLLHYAVAPTGCWEWQGARYSNGYGKTSRQIHGTRLAQRVLYAEHCGPIPEGAELDHLCRNRACVNPGHLEPVARAVNIQRGYDARQGGRCKNGHDLTRSDAYYVEPKSGRRQCRECWRRNYRTARRNLNARRAVQPKAS</sequence>
<protein>
    <submittedName>
        <fullName evidence="2">HNH endonuclease</fullName>
    </submittedName>
</protein>
<dbReference type="RefSeq" id="WP_075001155.1">
    <property type="nucleotide sequence ID" value="NZ_FOGO01000007.1"/>
</dbReference>
<dbReference type="InterPro" id="IPR003615">
    <property type="entry name" value="HNH_nuc"/>
</dbReference>
<proteinExistence type="predicted"/>
<dbReference type="Gene3D" id="3.90.75.10">
    <property type="entry name" value="Homing Intron 3 (I-ppo) Encoded Endonuclease, Chain A"/>
    <property type="match status" value="1"/>
</dbReference>
<keyword evidence="3" id="KW-1185">Reference proteome</keyword>
<dbReference type="GO" id="GO:0004519">
    <property type="term" value="F:endonuclease activity"/>
    <property type="evidence" value="ECO:0007669"/>
    <property type="project" value="UniProtKB-KW"/>
</dbReference>
<dbReference type="AlphaFoldDB" id="A0A1H9U2G4"/>
<keyword evidence="2" id="KW-0378">Hydrolase</keyword>
<dbReference type="OrthoDB" id="3732358at2"/>
<dbReference type="EMBL" id="FOGO01000007">
    <property type="protein sequence ID" value="SES03438.1"/>
    <property type="molecule type" value="Genomic_DNA"/>
</dbReference>
<keyword evidence="2" id="KW-0255">Endonuclease</keyword>
<accession>A0A1H9U2G4</accession>
<dbReference type="InterPro" id="IPR044930">
    <property type="entry name" value="Homing_endonuclease_His-Me"/>
</dbReference>
<name>A0A1H9U2G4_9ACTN</name>
<evidence type="ECO:0000259" key="1">
    <source>
        <dbReference type="Pfam" id="PF13392"/>
    </source>
</evidence>
<feature type="domain" description="HNH nuclease" evidence="1">
    <location>
        <begin position="56"/>
        <end position="99"/>
    </location>
</feature>
<reference evidence="3" key="1">
    <citation type="submission" date="2016-10" db="EMBL/GenBank/DDBJ databases">
        <authorList>
            <person name="Varghese N."/>
            <person name="Submissions S."/>
        </authorList>
    </citation>
    <scope>NUCLEOTIDE SEQUENCE [LARGE SCALE GENOMIC DNA]</scope>
    <source>
        <strain evidence="3">CGMCC 4.6825</strain>
    </source>
</reference>
<evidence type="ECO:0000313" key="3">
    <source>
        <dbReference type="Proteomes" id="UP000182841"/>
    </source>
</evidence>
<dbReference type="Proteomes" id="UP000182841">
    <property type="component" value="Unassembled WGS sequence"/>
</dbReference>
<keyword evidence="2" id="KW-0540">Nuclease</keyword>